<gene>
    <name evidence="1" type="ORF">HMPREF9452_00377</name>
</gene>
<dbReference type="PATRIC" id="fig|742742.3.peg.362"/>
<dbReference type="GeneID" id="62758165"/>
<sequence>MAIQGDEPTSSANVKALTDNLKTWVTSQIDSAKTWTSSQITTAINNLKKTTPQEKQLFYNADGASEGTYNASGCRIARISYANKISSKTYHYYVVEVPFTSGDVKIDATGITTTHITFNRAGFKSSGVNVIRVVGII</sequence>
<dbReference type="RefSeq" id="WP_009140413.1">
    <property type="nucleotide sequence ID" value="NZ_JH126467.1"/>
</dbReference>
<comment type="caution">
    <text evidence="1">The sequence shown here is derived from an EMBL/GenBank/DDBJ whole genome shotgun (WGS) entry which is preliminary data.</text>
</comment>
<name>G1WGB4_9ACTN</name>
<accession>G1WGB4</accession>
<dbReference type="EMBL" id="ADLS01000006">
    <property type="protein sequence ID" value="EGX67365.1"/>
    <property type="molecule type" value="Genomic_DNA"/>
</dbReference>
<evidence type="ECO:0000313" key="1">
    <source>
        <dbReference type="EMBL" id="EGX67365.1"/>
    </source>
</evidence>
<reference evidence="1 2" key="1">
    <citation type="submission" date="2011-06" db="EMBL/GenBank/DDBJ databases">
        <title>The Genome Sequence of Collinsella tanakaei YIT 12063.</title>
        <authorList>
            <consortium name="The Broad Institute Genome Sequencing Platform"/>
            <person name="Earl A."/>
            <person name="Ward D."/>
            <person name="Feldgarden M."/>
            <person name="Gevers D."/>
            <person name="Morotomi M."/>
            <person name="Young S.K."/>
            <person name="Zeng Q."/>
            <person name="Gargeya S."/>
            <person name="Fitzgerald M."/>
            <person name="Haas B."/>
            <person name="Abouelleil A."/>
            <person name="Alvarado L."/>
            <person name="Arachchi H.M."/>
            <person name="Berlin A."/>
            <person name="Brown A."/>
            <person name="Chapman S.B."/>
            <person name="Chen Z."/>
            <person name="Dunbar C."/>
            <person name="Freedman E."/>
            <person name="Gearin G."/>
            <person name="Gellesch M."/>
            <person name="Goldberg J."/>
            <person name="Griggs A."/>
            <person name="Gujja S."/>
            <person name="Heiman D."/>
            <person name="Howarth C."/>
            <person name="Larson L."/>
            <person name="Lui A."/>
            <person name="MacDonald P.J.P."/>
            <person name="Mehta T."/>
            <person name="Montmayeur A."/>
            <person name="Murphy C."/>
            <person name="Neiman D."/>
            <person name="Pearson M."/>
            <person name="Priest M."/>
            <person name="Roberts A."/>
            <person name="Saif S."/>
            <person name="Shea T."/>
            <person name="Shenoy N."/>
            <person name="Sisk P."/>
            <person name="Stolte C."/>
            <person name="Sykes S."/>
            <person name="Wortman J."/>
            <person name="Nusbaum C."/>
            <person name="Birren B."/>
        </authorList>
    </citation>
    <scope>NUCLEOTIDE SEQUENCE [LARGE SCALE GENOMIC DNA]</scope>
    <source>
        <strain evidence="1 2">YIT 12063</strain>
    </source>
</reference>
<dbReference type="AlphaFoldDB" id="G1WGB4"/>
<dbReference type="HOGENOM" id="CLU_1861798_0_0_11"/>
<protein>
    <submittedName>
        <fullName evidence="1">Uncharacterized protein</fullName>
    </submittedName>
</protein>
<evidence type="ECO:0000313" key="2">
    <source>
        <dbReference type="Proteomes" id="UP000004830"/>
    </source>
</evidence>
<organism evidence="1 2">
    <name type="scientific">Collinsella tanakaei YIT 12063</name>
    <dbReference type="NCBI Taxonomy" id="742742"/>
    <lineage>
        <taxon>Bacteria</taxon>
        <taxon>Bacillati</taxon>
        <taxon>Actinomycetota</taxon>
        <taxon>Coriobacteriia</taxon>
        <taxon>Coriobacteriales</taxon>
        <taxon>Coriobacteriaceae</taxon>
        <taxon>Collinsella</taxon>
    </lineage>
</organism>
<dbReference type="STRING" id="742742.HMPREF9452_00377"/>
<keyword evidence="2" id="KW-1185">Reference proteome</keyword>
<proteinExistence type="predicted"/>
<dbReference type="Proteomes" id="UP000004830">
    <property type="component" value="Unassembled WGS sequence"/>
</dbReference>